<proteinExistence type="predicted"/>
<feature type="transmembrane region" description="Helical" evidence="1">
    <location>
        <begin position="12"/>
        <end position="33"/>
    </location>
</feature>
<dbReference type="EMBL" id="MT141842">
    <property type="protein sequence ID" value="QJA71041.1"/>
    <property type="molecule type" value="Genomic_DNA"/>
</dbReference>
<sequence length="43" mass="5212">MTPTDLGLWEWLLFAILSGMWIGICVILLVMSYPNRKRRKFWR</sequence>
<evidence type="ECO:0000313" key="2">
    <source>
        <dbReference type="EMBL" id="QJA71041.1"/>
    </source>
</evidence>
<evidence type="ECO:0000256" key="1">
    <source>
        <dbReference type="SAM" id="Phobius"/>
    </source>
</evidence>
<gene>
    <name evidence="2" type="ORF">MM415A03401_0002</name>
</gene>
<reference evidence="2" key="1">
    <citation type="submission" date="2020-03" db="EMBL/GenBank/DDBJ databases">
        <title>The deep terrestrial virosphere.</title>
        <authorList>
            <person name="Holmfeldt K."/>
            <person name="Nilsson E."/>
            <person name="Simone D."/>
            <person name="Lopez-Fernandez M."/>
            <person name="Wu X."/>
            <person name="de Brujin I."/>
            <person name="Lundin D."/>
            <person name="Andersson A."/>
            <person name="Bertilsson S."/>
            <person name="Dopson M."/>
        </authorList>
    </citation>
    <scope>NUCLEOTIDE SEQUENCE</scope>
    <source>
        <strain evidence="2">MM415A03401</strain>
    </source>
</reference>
<dbReference type="AlphaFoldDB" id="A0A6M3JPN2"/>
<keyword evidence="1" id="KW-0812">Transmembrane</keyword>
<organism evidence="2">
    <name type="scientific">viral metagenome</name>
    <dbReference type="NCBI Taxonomy" id="1070528"/>
    <lineage>
        <taxon>unclassified sequences</taxon>
        <taxon>metagenomes</taxon>
        <taxon>organismal metagenomes</taxon>
    </lineage>
</organism>
<accession>A0A6M3JPN2</accession>
<keyword evidence="1" id="KW-1133">Transmembrane helix</keyword>
<keyword evidence="1" id="KW-0472">Membrane</keyword>
<name>A0A6M3JPN2_9ZZZZ</name>
<protein>
    <submittedName>
        <fullName evidence="2">Uncharacterized protein</fullName>
    </submittedName>
</protein>